<dbReference type="Proteomes" id="UP000095283">
    <property type="component" value="Unplaced"/>
</dbReference>
<name>A0A1I7WZ84_HETBA</name>
<protein>
    <submittedName>
        <fullName evidence="3">Ovule protein</fullName>
    </submittedName>
</protein>
<feature type="transmembrane region" description="Helical" evidence="1">
    <location>
        <begin position="47"/>
        <end position="68"/>
    </location>
</feature>
<accession>A0A1I7WZ84</accession>
<proteinExistence type="predicted"/>
<reference evidence="3" key="1">
    <citation type="submission" date="2016-11" db="UniProtKB">
        <authorList>
            <consortium name="WormBaseParasite"/>
        </authorList>
    </citation>
    <scope>IDENTIFICATION</scope>
</reference>
<sequence length="69" mass="8476">MSEIHTRTHCCFCDKIVYGFLIVPFQDKTFPYRIHGLLKITKVCSYAISRIGYIYIYIYILMYCRYYYY</sequence>
<keyword evidence="1" id="KW-0472">Membrane</keyword>
<evidence type="ECO:0000313" key="3">
    <source>
        <dbReference type="WBParaSite" id="Hba_10490"/>
    </source>
</evidence>
<dbReference type="AlphaFoldDB" id="A0A1I7WZ84"/>
<evidence type="ECO:0000256" key="1">
    <source>
        <dbReference type="SAM" id="Phobius"/>
    </source>
</evidence>
<evidence type="ECO:0000313" key="2">
    <source>
        <dbReference type="Proteomes" id="UP000095283"/>
    </source>
</evidence>
<organism evidence="2 3">
    <name type="scientific">Heterorhabditis bacteriophora</name>
    <name type="common">Entomopathogenic nematode worm</name>
    <dbReference type="NCBI Taxonomy" id="37862"/>
    <lineage>
        <taxon>Eukaryota</taxon>
        <taxon>Metazoa</taxon>
        <taxon>Ecdysozoa</taxon>
        <taxon>Nematoda</taxon>
        <taxon>Chromadorea</taxon>
        <taxon>Rhabditida</taxon>
        <taxon>Rhabditina</taxon>
        <taxon>Rhabditomorpha</taxon>
        <taxon>Strongyloidea</taxon>
        <taxon>Heterorhabditidae</taxon>
        <taxon>Heterorhabditis</taxon>
    </lineage>
</organism>
<keyword evidence="1" id="KW-1133">Transmembrane helix</keyword>
<keyword evidence="1" id="KW-0812">Transmembrane</keyword>
<keyword evidence="2" id="KW-1185">Reference proteome</keyword>
<dbReference type="WBParaSite" id="Hba_10490">
    <property type="protein sequence ID" value="Hba_10490"/>
    <property type="gene ID" value="Hba_10490"/>
</dbReference>